<dbReference type="GO" id="GO:0140673">
    <property type="term" value="P:transcription elongation-coupled chromatin remodeling"/>
    <property type="evidence" value="ECO:0007669"/>
    <property type="project" value="TreeGrafter"/>
</dbReference>
<dbReference type="GO" id="GO:0016491">
    <property type="term" value="F:oxidoreductase activity"/>
    <property type="evidence" value="ECO:0007669"/>
    <property type="project" value="UniProtKB-KW"/>
</dbReference>
<evidence type="ECO:0000259" key="5">
    <source>
        <dbReference type="Pfam" id="PF14833"/>
    </source>
</evidence>
<evidence type="ECO:0000313" key="7">
    <source>
        <dbReference type="Proteomes" id="UP001153737"/>
    </source>
</evidence>
<sequence length="314" mass="34696">MDMNVGDFKNQYEPKHATPPKAIGVIGIGVMSGELVKNLIKSGYNVNIWSRNGQKCEFLHTNLGHNMFAGKLKTLLSARAVLKNSDIVFNCVSDHIVSKKIIRTNFGLNNASDTILQGKGFIEMTPIEPTASLEIKEMIEMKGGKYLEAQAQTNKLGGILILTGGNKSLFDTCNSCFEAIGYDALYYGEVGHATIINLIIQQLKAVCIAALSEGFAFAHECGIKEEDFLQIMESITDTQSKYLMDKANMIVKKSYTNVQQSLSNMHKQLTVASDVSREVVQPMFLASSLSEIMKSCQRTGYGNHDVSAIRQYYH</sequence>
<name>A0A9N9SDR5_PHACE</name>
<dbReference type="GO" id="GO:0051287">
    <property type="term" value="F:NAD binding"/>
    <property type="evidence" value="ECO:0007669"/>
    <property type="project" value="InterPro"/>
</dbReference>
<dbReference type="Gene3D" id="3.40.50.720">
    <property type="entry name" value="NAD(P)-binding Rossmann-like Domain"/>
    <property type="match status" value="1"/>
</dbReference>
<comment type="similarity">
    <text evidence="1">Belongs to the HIBADH-related family. NP60 subfamily.</text>
</comment>
<gene>
    <name evidence="6" type="ORF">PHAECO_LOCUS3326</name>
</gene>
<dbReference type="InterPro" id="IPR015815">
    <property type="entry name" value="HIBADH-related"/>
</dbReference>
<dbReference type="Pfam" id="PF03446">
    <property type="entry name" value="NAD_binding_2"/>
    <property type="match status" value="1"/>
</dbReference>
<dbReference type="GO" id="GO:0003677">
    <property type="term" value="F:DNA binding"/>
    <property type="evidence" value="ECO:0007669"/>
    <property type="project" value="TreeGrafter"/>
</dbReference>
<reference evidence="6" key="1">
    <citation type="submission" date="2022-01" db="EMBL/GenBank/DDBJ databases">
        <authorList>
            <person name="King R."/>
        </authorList>
    </citation>
    <scope>NUCLEOTIDE SEQUENCE</scope>
</reference>
<keyword evidence="3" id="KW-0520">NAD</keyword>
<dbReference type="InterPro" id="IPR051265">
    <property type="entry name" value="HIBADH-related_NP60_sf"/>
</dbReference>
<evidence type="ECO:0000259" key="4">
    <source>
        <dbReference type="Pfam" id="PF03446"/>
    </source>
</evidence>
<dbReference type="InterPro" id="IPR036291">
    <property type="entry name" value="NAD(P)-bd_dom_sf"/>
</dbReference>
<dbReference type="PANTHER" id="PTHR43580:SF2">
    <property type="entry name" value="CYTOKINE-LIKE NUCLEAR FACTOR N-PAC"/>
    <property type="match status" value="1"/>
</dbReference>
<feature type="domain" description="6-phosphogluconate dehydrogenase NADP-binding" evidence="4">
    <location>
        <begin position="23"/>
        <end position="186"/>
    </location>
</feature>
<dbReference type="EMBL" id="OU896718">
    <property type="protein sequence ID" value="CAG9815490.1"/>
    <property type="molecule type" value="Genomic_DNA"/>
</dbReference>
<evidence type="ECO:0000256" key="3">
    <source>
        <dbReference type="ARBA" id="ARBA00023027"/>
    </source>
</evidence>
<dbReference type="SUPFAM" id="SSF51735">
    <property type="entry name" value="NAD(P)-binding Rossmann-fold domains"/>
    <property type="match status" value="1"/>
</dbReference>
<dbReference type="AlphaFoldDB" id="A0A9N9SDR5"/>
<dbReference type="GO" id="GO:0000785">
    <property type="term" value="C:chromatin"/>
    <property type="evidence" value="ECO:0007669"/>
    <property type="project" value="TreeGrafter"/>
</dbReference>
<keyword evidence="7" id="KW-1185">Reference proteome</keyword>
<dbReference type="InterPro" id="IPR006115">
    <property type="entry name" value="6PGDH_NADP-bd"/>
</dbReference>
<dbReference type="Gene3D" id="1.10.1040.10">
    <property type="entry name" value="N-(1-d-carboxylethyl)-l-norvaline Dehydrogenase, domain 2"/>
    <property type="match status" value="1"/>
</dbReference>
<reference evidence="6" key="2">
    <citation type="submission" date="2022-10" db="EMBL/GenBank/DDBJ databases">
        <authorList>
            <consortium name="ENA_rothamsted_submissions"/>
            <consortium name="culmorum"/>
            <person name="King R."/>
        </authorList>
    </citation>
    <scope>NUCLEOTIDE SEQUENCE</scope>
</reference>
<dbReference type="GO" id="GO:0031491">
    <property type="term" value="F:nucleosome binding"/>
    <property type="evidence" value="ECO:0007669"/>
    <property type="project" value="TreeGrafter"/>
</dbReference>
<dbReference type="InterPro" id="IPR029154">
    <property type="entry name" value="HIBADH-like_NADP-bd"/>
</dbReference>
<keyword evidence="2" id="KW-0560">Oxidoreductase</keyword>
<feature type="domain" description="3-hydroxyisobutyrate dehydrogenase-like NAD-binding" evidence="5">
    <location>
        <begin position="191"/>
        <end position="312"/>
    </location>
</feature>
<evidence type="ECO:0000256" key="1">
    <source>
        <dbReference type="ARBA" id="ARBA00007598"/>
    </source>
</evidence>
<dbReference type="GO" id="GO:0050661">
    <property type="term" value="F:NADP binding"/>
    <property type="evidence" value="ECO:0007669"/>
    <property type="project" value="InterPro"/>
</dbReference>
<dbReference type="InterPro" id="IPR013328">
    <property type="entry name" value="6PGD_dom2"/>
</dbReference>
<dbReference type="PANTHER" id="PTHR43580">
    <property type="entry name" value="OXIDOREDUCTASE GLYR1-RELATED"/>
    <property type="match status" value="1"/>
</dbReference>
<evidence type="ECO:0000313" key="6">
    <source>
        <dbReference type="EMBL" id="CAG9815490.1"/>
    </source>
</evidence>
<protein>
    <submittedName>
        <fullName evidence="6">Uncharacterized protein</fullName>
    </submittedName>
</protein>
<dbReference type="PIRSF" id="PIRSF000103">
    <property type="entry name" value="HIBADH"/>
    <property type="match status" value="1"/>
</dbReference>
<organism evidence="6 7">
    <name type="scientific">Phaedon cochleariae</name>
    <name type="common">Mustard beetle</name>
    <dbReference type="NCBI Taxonomy" id="80249"/>
    <lineage>
        <taxon>Eukaryota</taxon>
        <taxon>Metazoa</taxon>
        <taxon>Ecdysozoa</taxon>
        <taxon>Arthropoda</taxon>
        <taxon>Hexapoda</taxon>
        <taxon>Insecta</taxon>
        <taxon>Pterygota</taxon>
        <taxon>Neoptera</taxon>
        <taxon>Endopterygota</taxon>
        <taxon>Coleoptera</taxon>
        <taxon>Polyphaga</taxon>
        <taxon>Cucujiformia</taxon>
        <taxon>Chrysomeloidea</taxon>
        <taxon>Chrysomelidae</taxon>
        <taxon>Chrysomelinae</taxon>
        <taxon>Chrysomelini</taxon>
        <taxon>Phaedon</taxon>
    </lineage>
</organism>
<dbReference type="InterPro" id="IPR008927">
    <property type="entry name" value="6-PGluconate_DH-like_C_sf"/>
</dbReference>
<accession>A0A9N9SDR5</accession>
<evidence type="ECO:0000256" key="2">
    <source>
        <dbReference type="ARBA" id="ARBA00023002"/>
    </source>
</evidence>
<dbReference type="Proteomes" id="UP001153737">
    <property type="component" value="Chromosome 12"/>
</dbReference>
<proteinExistence type="inferred from homology"/>
<dbReference type="OrthoDB" id="6727154at2759"/>
<dbReference type="Pfam" id="PF14833">
    <property type="entry name" value="NAD_binding_11"/>
    <property type="match status" value="1"/>
</dbReference>
<dbReference type="SUPFAM" id="SSF48179">
    <property type="entry name" value="6-phosphogluconate dehydrogenase C-terminal domain-like"/>
    <property type="match status" value="1"/>
</dbReference>